<keyword evidence="2" id="KW-1185">Reference proteome</keyword>
<evidence type="ECO:0000313" key="2">
    <source>
        <dbReference type="Proteomes" id="UP000601435"/>
    </source>
</evidence>
<name>A0A812WWD2_9DINO</name>
<protein>
    <submittedName>
        <fullName evidence="1">Uncharacterized protein</fullName>
    </submittedName>
</protein>
<organism evidence="1 2">
    <name type="scientific">Symbiodinium necroappetens</name>
    <dbReference type="NCBI Taxonomy" id="1628268"/>
    <lineage>
        <taxon>Eukaryota</taxon>
        <taxon>Sar</taxon>
        <taxon>Alveolata</taxon>
        <taxon>Dinophyceae</taxon>
        <taxon>Suessiales</taxon>
        <taxon>Symbiodiniaceae</taxon>
        <taxon>Symbiodinium</taxon>
    </lineage>
</organism>
<reference evidence="1" key="1">
    <citation type="submission" date="2021-02" db="EMBL/GenBank/DDBJ databases">
        <authorList>
            <person name="Dougan E. K."/>
            <person name="Rhodes N."/>
            <person name="Thang M."/>
            <person name="Chan C."/>
        </authorList>
    </citation>
    <scope>NUCLEOTIDE SEQUENCE</scope>
</reference>
<dbReference type="AlphaFoldDB" id="A0A812WWD2"/>
<dbReference type="EMBL" id="CAJNJA010035043">
    <property type="protein sequence ID" value="CAE7701941.1"/>
    <property type="molecule type" value="Genomic_DNA"/>
</dbReference>
<proteinExistence type="predicted"/>
<gene>
    <name evidence="1" type="ORF">SNEC2469_LOCUS20220</name>
</gene>
<accession>A0A812WWD2</accession>
<dbReference type="Proteomes" id="UP000601435">
    <property type="component" value="Unassembled WGS sequence"/>
</dbReference>
<sequence>MAARGKIDLAAAFNAAHAEGCECCVPKQSALKPGFWRDVGFGEEAETPEGESLRRTFLQEVEEEAEAMSPIERTAAIFGWKRAGRTPRLKRTRLER</sequence>
<dbReference type="OrthoDB" id="10405115at2759"/>
<comment type="caution">
    <text evidence="1">The sequence shown here is derived from an EMBL/GenBank/DDBJ whole genome shotgun (WGS) entry which is preliminary data.</text>
</comment>
<evidence type="ECO:0000313" key="1">
    <source>
        <dbReference type="EMBL" id="CAE7701941.1"/>
    </source>
</evidence>